<reference evidence="2 3" key="1">
    <citation type="submission" date="2019-07" db="EMBL/GenBank/DDBJ databases">
        <title>De Novo Assembly of kiwifruit Actinidia rufa.</title>
        <authorList>
            <person name="Sugita-Konishi S."/>
            <person name="Sato K."/>
            <person name="Mori E."/>
            <person name="Abe Y."/>
            <person name="Kisaki G."/>
            <person name="Hamano K."/>
            <person name="Suezawa K."/>
            <person name="Otani M."/>
            <person name="Fukuda T."/>
            <person name="Manabe T."/>
            <person name="Gomi K."/>
            <person name="Tabuchi M."/>
            <person name="Akimitsu K."/>
            <person name="Kataoka I."/>
        </authorList>
    </citation>
    <scope>NUCLEOTIDE SEQUENCE [LARGE SCALE GENOMIC DNA]</scope>
    <source>
        <strain evidence="3">cv. Fuchu</strain>
    </source>
</reference>
<name>A0A7J0GF28_9ERIC</name>
<keyword evidence="3" id="KW-1185">Reference proteome</keyword>
<dbReference type="EMBL" id="BJWL01000020">
    <property type="protein sequence ID" value="GFZ09371.1"/>
    <property type="molecule type" value="Genomic_DNA"/>
</dbReference>
<organism evidence="2 3">
    <name type="scientific">Actinidia rufa</name>
    <dbReference type="NCBI Taxonomy" id="165716"/>
    <lineage>
        <taxon>Eukaryota</taxon>
        <taxon>Viridiplantae</taxon>
        <taxon>Streptophyta</taxon>
        <taxon>Embryophyta</taxon>
        <taxon>Tracheophyta</taxon>
        <taxon>Spermatophyta</taxon>
        <taxon>Magnoliopsida</taxon>
        <taxon>eudicotyledons</taxon>
        <taxon>Gunneridae</taxon>
        <taxon>Pentapetalae</taxon>
        <taxon>asterids</taxon>
        <taxon>Ericales</taxon>
        <taxon>Actinidiaceae</taxon>
        <taxon>Actinidia</taxon>
    </lineage>
</organism>
<protein>
    <submittedName>
        <fullName evidence="2">ENTH/VHS family protein</fullName>
    </submittedName>
</protein>
<dbReference type="OrthoDB" id="10069473at2759"/>
<gene>
    <name evidence="2" type="ORF">Acr_20g0011790</name>
</gene>
<comment type="caution">
    <text evidence="2">The sequence shown here is derived from an EMBL/GenBank/DDBJ whole genome shotgun (WGS) entry which is preliminary data.</text>
</comment>
<dbReference type="PANTHER" id="PTHR12460">
    <property type="entry name" value="CYCLIN-DEPENDENT KINASE INHIBITOR-RELATED PROTEIN"/>
    <property type="match status" value="1"/>
</dbReference>
<dbReference type="GO" id="GO:0031124">
    <property type="term" value="P:mRNA 3'-end processing"/>
    <property type="evidence" value="ECO:0007669"/>
    <property type="project" value="TreeGrafter"/>
</dbReference>
<dbReference type="AlphaFoldDB" id="A0A7J0GF28"/>
<dbReference type="GO" id="GO:0000993">
    <property type="term" value="F:RNA polymerase II complex binding"/>
    <property type="evidence" value="ECO:0007669"/>
    <property type="project" value="TreeGrafter"/>
</dbReference>
<evidence type="ECO:0000313" key="2">
    <source>
        <dbReference type="EMBL" id="GFZ09371.1"/>
    </source>
</evidence>
<evidence type="ECO:0000256" key="1">
    <source>
        <dbReference type="SAM" id="MobiDB-lite"/>
    </source>
</evidence>
<accession>A0A7J0GF28</accession>
<dbReference type="PANTHER" id="PTHR12460:SF0">
    <property type="entry name" value="CID DOMAIN-CONTAINING PROTEIN-RELATED"/>
    <property type="match status" value="1"/>
</dbReference>
<evidence type="ECO:0000313" key="3">
    <source>
        <dbReference type="Proteomes" id="UP000585474"/>
    </source>
</evidence>
<proteinExistence type="predicted"/>
<dbReference type="Proteomes" id="UP000585474">
    <property type="component" value="Unassembled WGS sequence"/>
</dbReference>
<feature type="region of interest" description="Disordered" evidence="1">
    <location>
        <begin position="19"/>
        <end position="39"/>
    </location>
</feature>
<sequence length="125" mass="13565">MVDIWEERKVFGSRGQNLKDEMLGKVPPPSVSNGKSSNSIKIVKRDAHSLRIKLGVGGMPEKIVTAFQSVHDENTTEEAALNKCEATASLVGKMEKDVHTSAQGIDGLLEGSPSERPLLFLALHK</sequence>